<keyword evidence="5" id="KW-0812">Transmembrane</keyword>
<evidence type="ECO:0000259" key="6">
    <source>
        <dbReference type="PROSITE" id="PS50089"/>
    </source>
</evidence>
<dbReference type="PROSITE" id="PS00518">
    <property type="entry name" value="ZF_RING_1"/>
    <property type="match status" value="1"/>
</dbReference>
<proteinExistence type="predicted"/>
<protein>
    <recommendedName>
        <fullName evidence="6">RING-type domain-containing protein</fullName>
    </recommendedName>
</protein>
<evidence type="ECO:0000256" key="5">
    <source>
        <dbReference type="SAM" id="Phobius"/>
    </source>
</evidence>
<keyword evidence="3" id="KW-0862">Zinc</keyword>
<dbReference type="InterPro" id="IPR013083">
    <property type="entry name" value="Znf_RING/FYVE/PHD"/>
</dbReference>
<dbReference type="RefSeq" id="XP_047767574.1">
    <property type="nucleotide sequence ID" value="XM_047911073.1"/>
</dbReference>
<keyword evidence="1" id="KW-0479">Metal-binding</keyword>
<evidence type="ECO:0000256" key="4">
    <source>
        <dbReference type="PROSITE-ProRule" id="PRU00175"/>
    </source>
</evidence>
<evidence type="ECO:0000313" key="8">
    <source>
        <dbReference type="Proteomes" id="UP000756132"/>
    </source>
</evidence>
<keyword evidence="8" id="KW-1185">Reference proteome</keyword>
<name>A0A9Q8PIS8_PASFU</name>
<keyword evidence="2 4" id="KW-0863">Zinc-finger</keyword>
<feature type="transmembrane region" description="Helical" evidence="5">
    <location>
        <begin position="217"/>
        <end position="238"/>
    </location>
</feature>
<dbReference type="InterPro" id="IPR018957">
    <property type="entry name" value="Znf_C3HC4_RING-type"/>
</dbReference>
<feature type="transmembrane region" description="Helical" evidence="5">
    <location>
        <begin position="250"/>
        <end position="267"/>
    </location>
</feature>
<dbReference type="EMBL" id="CP090172">
    <property type="protein sequence ID" value="UJO23208.1"/>
    <property type="molecule type" value="Genomic_DNA"/>
</dbReference>
<dbReference type="PROSITE" id="PS50089">
    <property type="entry name" value="ZF_RING_2"/>
    <property type="match status" value="1"/>
</dbReference>
<organism evidence="7 8">
    <name type="scientific">Passalora fulva</name>
    <name type="common">Tomato leaf mold</name>
    <name type="synonym">Cladosporium fulvum</name>
    <dbReference type="NCBI Taxonomy" id="5499"/>
    <lineage>
        <taxon>Eukaryota</taxon>
        <taxon>Fungi</taxon>
        <taxon>Dikarya</taxon>
        <taxon>Ascomycota</taxon>
        <taxon>Pezizomycotina</taxon>
        <taxon>Dothideomycetes</taxon>
        <taxon>Dothideomycetidae</taxon>
        <taxon>Mycosphaerellales</taxon>
        <taxon>Mycosphaerellaceae</taxon>
        <taxon>Fulvia</taxon>
    </lineage>
</organism>
<evidence type="ECO:0000313" key="7">
    <source>
        <dbReference type="EMBL" id="UJO23208.1"/>
    </source>
</evidence>
<dbReference type="KEGG" id="ffu:CLAFUR5_11925"/>
<dbReference type="AlphaFoldDB" id="A0A9Q8PIS8"/>
<feature type="domain" description="RING-type" evidence="6">
    <location>
        <begin position="95"/>
        <end position="137"/>
    </location>
</feature>
<sequence length="282" mass="31886">MPATIFEDSLFPSTINFLSKTCKLPSHTLTNPTYNMEDCKHYTGLALAVVAAVVAYRYIPKAERNSHKCAQRLPNRREFLDHHLRKTVNEPTEDCIICRDAPDKPVRSELCGHIFCEECARNWFAARLENNRCPQCQMIVLAQGTGTSELLLSTTFTAAVFLATIINWQFVTCSAWQFHTMDWQRLLVAAKFISSISALTVGTHFGVDLMRTSGADWWRMLSMGGYTDGLCAVGMLLCGCHEAADMLHLLWVRSYIVPVLVVILVLLTDEELREHPWAWKDG</sequence>
<accession>A0A9Q8PIS8</accession>
<dbReference type="SUPFAM" id="SSF57850">
    <property type="entry name" value="RING/U-box"/>
    <property type="match status" value="1"/>
</dbReference>
<dbReference type="Gene3D" id="3.30.40.10">
    <property type="entry name" value="Zinc/RING finger domain, C3HC4 (zinc finger)"/>
    <property type="match status" value="1"/>
</dbReference>
<dbReference type="InterPro" id="IPR017907">
    <property type="entry name" value="Znf_RING_CS"/>
</dbReference>
<gene>
    <name evidence="7" type="ORF">CLAFUR5_11925</name>
</gene>
<dbReference type="GO" id="GO:0008270">
    <property type="term" value="F:zinc ion binding"/>
    <property type="evidence" value="ECO:0007669"/>
    <property type="project" value="UniProtKB-KW"/>
</dbReference>
<evidence type="ECO:0000256" key="3">
    <source>
        <dbReference type="ARBA" id="ARBA00022833"/>
    </source>
</evidence>
<reference evidence="7" key="2">
    <citation type="journal article" date="2022" name="Microb. Genom.">
        <title>A chromosome-scale genome assembly of the tomato pathogen Cladosporium fulvum reveals a compartmentalized genome architecture and the presence of a dispensable chromosome.</title>
        <authorList>
            <person name="Zaccaron A.Z."/>
            <person name="Chen L.H."/>
            <person name="Samaras A."/>
            <person name="Stergiopoulos I."/>
        </authorList>
    </citation>
    <scope>NUCLEOTIDE SEQUENCE</scope>
    <source>
        <strain evidence="7">Race5_Kim</strain>
    </source>
</reference>
<evidence type="ECO:0000256" key="2">
    <source>
        <dbReference type="ARBA" id="ARBA00022771"/>
    </source>
</evidence>
<evidence type="ECO:0000256" key="1">
    <source>
        <dbReference type="ARBA" id="ARBA00022723"/>
    </source>
</evidence>
<dbReference type="Pfam" id="PF00097">
    <property type="entry name" value="zf-C3HC4"/>
    <property type="match status" value="1"/>
</dbReference>
<keyword evidence="5" id="KW-1133">Transmembrane helix</keyword>
<dbReference type="Proteomes" id="UP000756132">
    <property type="component" value="Chromosome 10"/>
</dbReference>
<keyword evidence="5" id="KW-0472">Membrane</keyword>
<reference evidence="7" key="1">
    <citation type="submission" date="2021-12" db="EMBL/GenBank/DDBJ databases">
        <authorList>
            <person name="Zaccaron A."/>
            <person name="Stergiopoulos I."/>
        </authorList>
    </citation>
    <scope>NUCLEOTIDE SEQUENCE</scope>
    <source>
        <strain evidence="7">Race5_Kim</strain>
    </source>
</reference>
<dbReference type="SMART" id="SM00184">
    <property type="entry name" value="RING"/>
    <property type="match status" value="1"/>
</dbReference>
<dbReference type="InterPro" id="IPR001841">
    <property type="entry name" value="Znf_RING"/>
</dbReference>
<feature type="transmembrane region" description="Helical" evidence="5">
    <location>
        <begin position="186"/>
        <end position="205"/>
    </location>
</feature>
<dbReference type="GeneID" id="71991803"/>